<name>A0A1Y0L9D5_TATCI</name>
<dbReference type="PANTHER" id="PTHR30441:SF4">
    <property type="entry name" value="PROTEIN ASMA"/>
    <property type="match status" value="1"/>
</dbReference>
<accession>A0A1Y0L9D5</accession>
<dbReference type="KEGG" id="tci:A7K98_13200"/>
<dbReference type="AlphaFoldDB" id="A0A1Y0L9D5"/>
<dbReference type="EMBL" id="CP015579">
    <property type="protein sequence ID" value="ARU94633.1"/>
    <property type="molecule type" value="Genomic_DNA"/>
</dbReference>
<feature type="domain" description="AsmA" evidence="1">
    <location>
        <begin position="221"/>
        <end position="501"/>
    </location>
</feature>
<keyword evidence="4" id="KW-1185">Reference proteome</keyword>
<dbReference type="Proteomes" id="UP000195729">
    <property type="component" value="Chromosome"/>
</dbReference>
<gene>
    <name evidence="2" type="ORF">A7K98_13200</name>
    <name evidence="3" type="ORF">A7K99_13185</name>
</gene>
<feature type="domain" description="AsmA" evidence="1">
    <location>
        <begin position="5"/>
        <end position="199"/>
    </location>
</feature>
<dbReference type="GO" id="GO:0005886">
    <property type="term" value="C:plasma membrane"/>
    <property type="evidence" value="ECO:0007669"/>
    <property type="project" value="TreeGrafter"/>
</dbReference>
<organism evidence="2 5">
    <name type="scientific">Tatumella citrea</name>
    <name type="common">Pantoea citrea</name>
    <dbReference type="NCBI Taxonomy" id="53336"/>
    <lineage>
        <taxon>Bacteria</taxon>
        <taxon>Pseudomonadati</taxon>
        <taxon>Pseudomonadota</taxon>
        <taxon>Gammaproteobacteria</taxon>
        <taxon>Enterobacterales</taxon>
        <taxon>Erwiniaceae</taxon>
        <taxon>Tatumella</taxon>
    </lineage>
</organism>
<dbReference type="InterPro" id="IPR007844">
    <property type="entry name" value="AsmA"/>
</dbReference>
<proteinExistence type="predicted"/>
<dbReference type="OrthoDB" id="9766390at2"/>
<evidence type="ECO:0000313" key="3">
    <source>
        <dbReference type="EMBL" id="ARU98670.1"/>
    </source>
</evidence>
<dbReference type="Pfam" id="PF05170">
    <property type="entry name" value="AsmA"/>
    <property type="match status" value="2"/>
</dbReference>
<sequence length="598" mass="65825">MRRLITTLAILLVVVVAGMTALVMLVNPNEFRGYMAQEVAKRSGYQLKLSGELRWHVWPRLSILSDQISLTAPGATEPAVTAENMRLDVELLPLLSHQLKVSQVLLKNAVIRDLPSTTREHQHGEPVAPSESPAFGSFGRGWSFNIARLNIADSLFIWQDAHGNQINFRDVNLTIHQQQDKQGKFEFSSRASRNQQNLVLDVTGHLDATQYPQQLGLQISQASYQISGVDLPAEGINGHASFNAVWRPAGSQFDVTGLSLQANNSDFSGDIHGHLLPAPALQLNLTSKTADFDQLLTSARESGSQAARQAVRAPVISDTDSQPLQEAWLRTAMMDISIHADSAVWRGLQLKALQLAATNNRGLMTIDTLSGQLGDGHFSLPGQIDLRSDVAQVTFEPDLQNIQIQPALAFLQLPQALRGELTMKGQFSGQGLSNSDILNQWQGQADLTVSQLDTAPFNLRQMVSDAVARTSDRVHSDSVTRAQVPPLNGNISLTPGNLTISQLQGENSDMNLTGQGNIDFAHRTMDVAFGLMMKDWKGDSKLVKLLSEQAVPVRFYGPWDKLQYSLPVSQLMNGDLRNEMKNRINQWVDRNNKSNGKK</sequence>
<dbReference type="NCBIfam" id="NF008091">
    <property type="entry name" value="PRK10833.1"/>
    <property type="match status" value="1"/>
</dbReference>
<dbReference type="EMBL" id="CP015581">
    <property type="protein sequence ID" value="ARU98670.1"/>
    <property type="molecule type" value="Genomic_DNA"/>
</dbReference>
<evidence type="ECO:0000313" key="5">
    <source>
        <dbReference type="Proteomes" id="UP000195814"/>
    </source>
</evidence>
<evidence type="ECO:0000259" key="1">
    <source>
        <dbReference type="Pfam" id="PF05170"/>
    </source>
</evidence>
<dbReference type="PANTHER" id="PTHR30441">
    <property type="entry name" value="DUF748 DOMAIN-CONTAINING PROTEIN"/>
    <property type="match status" value="1"/>
</dbReference>
<evidence type="ECO:0000313" key="4">
    <source>
        <dbReference type="Proteomes" id="UP000195729"/>
    </source>
</evidence>
<dbReference type="InterPro" id="IPR052894">
    <property type="entry name" value="AsmA-related"/>
</dbReference>
<reference evidence="4 5" key="1">
    <citation type="submission" date="2016-05" db="EMBL/GenBank/DDBJ databases">
        <title>Complete genome sequence of two 2,5-diketo-D-glunonic acid producing strain Tatumella citrea.</title>
        <authorList>
            <person name="Duan C."/>
            <person name="Yang J."/>
            <person name="Yang S."/>
        </authorList>
    </citation>
    <scope>NUCLEOTIDE SEQUENCE [LARGE SCALE GENOMIC DNA]</scope>
    <source>
        <strain evidence="3 4">ATCC 39140</strain>
        <strain evidence="2 5">DSM 13699</strain>
    </source>
</reference>
<dbReference type="Proteomes" id="UP000195814">
    <property type="component" value="Chromosome"/>
</dbReference>
<dbReference type="RefSeq" id="WP_087489004.1">
    <property type="nucleotide sequence ID" value="NZ_CP015579.1"/>
</dbReference>
<dbReference type="GO" id="GO:0090313">
    <property type="term" value="P:regulation of protein targeting to membrane"/>
    <property type="evidence" value="ECO:0007669"/>
    <property type="project" value="TreeGrafter"/>
</dbReference>
<protein>
    <submittedName>
        <fullName evidence="2">Outer membrane assembly protein AsmA</fullName>
    </submittedName>
</protein>
<evidence type="ECO:0000313" key="2">
    <source>
        <dbReference type="EMBL" id="ARU94633.1"/>
    </source>
</evidence>